<proteinExistence type="inferred from homology"/>
<keyword evidence="4 9" id="KW-0812">Transmembrane</keyword>
<dbReference type="EMBL" id="CP119918">
    <property type="protein sequence ID" value="WFD15645.1"/>
    <property type="molecule type" value="Genomic_DNA"/>
</dbReference>
<dbReference type="PROSITE" id="PS50920">
    <property type="entry name" value="SOLCAR"/>
    <property type="match status" value="3"/>
</dbReference>
<keyword evidence="5" id="KW-0677">Repeat</keyword>
<evidence type="ECO:0000313" key="11">
    <source>
        <dbReference type="EMBL" id="WFD15645.1"/>
    </source>
</evidence>
<keyword evidence="12" id="KW-1185">Reference proteome</keyword>
<dbReference type="GO" id="GO:0000064">
    <property type="term" value="F:L-ornithine transmembrane transporter activity"/>
    <property type="evidence" value="ECO:0007669"/>
    <property type="project" value="TreeGrafter"/>
</dbReference>
<dbReference type="SUPFAM" id="SSF103506">
    <property type="entry name" value="Mitochondrial carrier"/>
    <property type="match status" value="1"/>
</dbReference>
<dbReference type="GO" id="GO:0031966">
    <property type="term" value="C:mitochondrial membrane"/>
    <property type="evidence" value="ECO:0007669"/>
    <property type="project" value="UniProtKB-SubCell"/>
</dbReference>
<dbReference type="Gene3D" id="1.50.40.10">
    <property type="entry name" value="Mitochondrial carrier domain"/>
    <property type="match status" value="2"/>
</dbReference>
<feature type="repeat" description="Solcar" evidence="9">
    <location>
        <begin position="200"/>
        <end position="289"/>
    </location>
</feature>
<gene>
    <name evidence="11" type="ORF">MARU1_001667</name>
</gene>
<evidence type="ECO:0000256" key="1">
    <source>
        <dbReference type="ARBA" id="ARBA00004225"/>
    </source>
</evidence>
<keyword evidence="7" id="KW-0496">Mitochondrion</keyword>
<dbReference type="Proteomes" id="UP001217582">
    <property type="component" value="Chromosome 3"/>
</dbReference>
<dbReference type="PANTHER" id="PTHR45624">
    <property type="entry name" value="MITOCHONDRIAL BASIC AMINO ACIDS TRANSPORTER-RELATED"/>
    <property type="match status" value="1"/>
</dbReference>
<protein>
    <recommendedName>
        <fullName evidence="13">Mitochondrial carrier</fullName>
    </recommendedName>
</protein>
<feature type="repeat" description="Solcar" evidence="9">
    <location>
        <begin position="103"/>
        <end position="188"/>
    </location>
</feature>
<feature type="repeat" description="Solcar" evidence="9">
    <location>
        <begin position="4"/>
        <end position="89"/>
    </location>
</feature>
<dbReference type="InterPro" id="IPR023395">
    <property type="entry name" value="MCP_dom_sf"/>
</dbReference>
<evidence type="ECO:0000256" key="8">
    <source>
        <dbReference type="ARBA" id="ARBA00023136"/>
    </source>
</evidence>
<evidence type="ECO:0000313" key="12">
    <source>
        <dbReference type="Proteomes" id="UP001217582"/>
    </source>
</evidence>
<evidence type="ECO:0000256" key="5">
    <source>
        <dbReference type="ARBA" id="ARBA00022737"/>
    </source>
</evidence>
<dbReference type="AlphaFoldDB" id="A0AAJ5YYS6"/>
<dbReference type="Pfam" id="PF00153">
    <property type="entry name" value="Mito_carr"/>
    <property type="match status" value="3"/>
</dbReference>
<evidence type="ECO:0000256" key="9">
    <source>
        <dbReference type="PROSITE-ProRule" id="PRU00282"/>
    </source>
</evidence>
<evidence type="ECO:0000256" key="3">
    <source>
        <dbReference type="ARBA" id="ARBA00022448"/>
    </source>
</evidence>
<reference evidence="11 12" key="1">
    <citation type="submission" date="2023-03" db="EMBL/GenBank/DDBJ databases">
        <title>Mating type loci evolution in Malassezia.</title>
        <authorList>
            <person name="Coelho M.A."/>
        </authorList>
    </citation>
    <scope>NUCLEOTIDE SEQUENCE [LARGE SCALE GENOMIC DNA]</scope>
    <source>
        <strain evidence="11 12">CBS 13387</strain>
    </source>
</reference>
<evidence type="ECO:0000256" key="6">
    <source>
        <dbReference type="ARBA" id="ARBA00022989"/>
    </source>
</evidence>
<accession>A0AAJ5YYS6</accession>
<keyword evidence="6" id="KW-1133">Transmembrane helix</keyword>
<sequence>MPLNDAVKDILAGTTGGVAQVLVGQPFDIVKVRVQTAPHGTYSGILDCVSHILRDEGPLAFYKGTTMPLIGVGACVSIQFGVVQWSKRLFASMNAKQSPTQQITPLQQYTAGLLGGVANSWVAGPVEHVRIRMQTQKGHDIRGPFDCVRQIVQKAGVTGVFRGMGPTLLREGHGMGVYFLTYEYIVQQRLKALGISRDQVPISTSMMAGGLSGILLWIMIYPIDVVKSYMQTDAIEPRKRQFRSSLDVVRYINASYGLKGYVRGIEPTLLRAPFVNAATFVAFELAMQKLSLL</sequence>
<dbReference type="InterPro" id="IPR050567">
    <property type="entry name" value="Mitochondrial_Carrier"/>
</dbReference>
<name>A0AAJ5YYS6_9BASI</name>
<dbReference type="PANTHER" id="PTHR45624:SF12">
    <property type="entry name" value="MITOCHONDRIAL ORNITHINE TRANSPORTER 1"/>
    <property type="match status" value="1"/>
</dbReference>
<comment type="subcellular location">
    <subcellularLocation>
        <location evidence="1">Mitochondrion membrane</location>
        <topology evidence="1">Multi-pass membrane protein</topology>
    </subcellularLocation>
</comment>
<evidence type="ECO:0008006" key="13">
    <source>
        <dbReference type="Google" id="ProtNLM"/>
    </source>
</evidence>
<comment type="similarity">
    <text evidence="2 10">Belongs to the mitochondrial carrier (TC 2.A.29) family.</text>
</comment>
<organism evidence="11 12">
    <name type="scientific">Malassezia arunalokei</name>
    <dbReference type="NCBI Taxonomy" id="1514897"/>
    <lineage>
        <taxon>Eukaryota</taxon>
        <taxon>Fungi</taxon>
        <taxon>Dikarya</taxon>
        <taxon>Basidiomycota</taxon>
        <taxon>Ustilaginomycotina</taxon>
        <taxon>Malasseziomycetes</taxon>
        <taxon>Malasseziales</taxon>
        <taxon>Malasseziaceae</taxon>
        <taxon>Malassezia</taxon>
    </lineage>
</organism>
<keyword evidence="3 10" id="KW-0813">Transport</keyword>
<dbReference type="GO" id="GO:1990575">
    <property type="term" value="P:mitochondrial L-ornithine transmembrane transport"/>
    <property type="evidence" value="ECO:0007669"/>
    <property type="project" value="TreeGrafter"/>
</dbReference>
<dbReference type="InterPro" id="IPR018108">
    <property type="entry name" value="MCP_transmembrane"/>
</dbReference>
<evidence type="ECO:0000256" key="2">
    <source>
        <dbReference type="ARBA" id="ARBA00006375"/>
    </source>
</evidence>
<evidence type="ECO:0000256" key="4">
    <source>
        <dbReference type="ARBA" id="ARBA00022692"/>
    </source>
</evidence>
<evidence type="ECO:0000256" key="10">
    <source>
        <dbReference type="RuleBase" id="RU000488"/>
    </source>
</evidence>
<evidence type="ECO:0000256" key="7">
    <source>
        <dbReference type="ARBA" id="ARBA00023128"/>
    </source>
</evidence>
<keyword evidence="8 9" id="KW-0472">Membrane</keyword>